<dbReference type="PRINTS" id="PR00111">
    <property type="entry name" value="ABHYDROLASE"/>
</dbReference>
<dbReference type="Gene3D" id="3.40.50.1820">
    <property type="entry name" value="alpha/beta hydrolase"/>
    <property type="match status" value="1"/>
</dbReference>
<evidence type="ECO:0000313" key="3">
    <source>
        <dbReference type="Proteomes" id="UP000254601"/>
    </source>
</evidence>
<dbReference type="Proteomes" id="UP000254601">
    <property type="component" value="Unassembled WGS sequence"/>
</dbReference>
<evidence type="ECO:0000259" key="1">
    <source>
        <dbReference type="Pfam" id="PF00561"/>
    </source>
</evidence>
<evidence type="ECO:0000313" key="2">
    <source>
        <dbReference type="EMBL" id="SUO95409.1"/>
    </source>
</evidence>
<dbReference type="SUPFAM" id="SSF53474">
    <property type="entry name" value="alpha/beta-Hydrolases"/>
    <property type="match status" value="1"/>
</dbReference>
<keyword evidence="2" id="KW-0378">Hydrolase</keyword>
<dbReference type="RefSeq" id="WP_072575550.1">
    <property type="nucleotide sequence ID" value="NZ_LWHB01000012.1"/>
</dbReference>
<dbReference type="InterPro" id="IPR050266">
    <property type="entry name" value="AB_hydrolase_sf"/>
</dbReference>
<dbReference type="GO" id="GO:0016020">
    <property type="term" value="C:membrane"/>
    <property type="evidence" value="ECO:0007669"/>
    <property type="project" value="TreeGrafter"/>
</dbReference>
<reference evidence="2 3" key="1">
    <citation type="submission" date="2018-06" db="EMBL/GenBank/DDBJ databases">
        <authorList>
            <consortium name="Pathogen Informatics"/>
            <person name="Doyle S."/>
        </authorList>
    </citation>
    <scope>NUCLEOTIDE SEQUENCE [LARGE SCALE GENOMIC DNA]</scope>
    <source>
        <strain evidence="2 3">NCTC13337</strain>
    </source>
</reference>
<name>A0A380MRY5_9GAMM</name>
<dbReference type="EMBL" id="UHIC01000001">
    <property type="protein sequence ID" value="SUO95409.1"/>
    <property type="molecule type" value="Genomic_DNA"/>
</dbReference>
<dbReference type="EC" id="3.1.1.24" evidence="2"/>
<dbReference type="InterPro" id="IPR000073">
    <property type="entry name" value="AB_hydrolase_1"/>
</dbReference>
<accession>A0A380MRY5</accession>
<sequence length="253" mass="28671">MKQIPYYQRFGEGKETLILLHSGGMAGVEWQPQIPILSKRYQLLVPDLPGHGKTLLSDERLTIAKLGESVLAMMDDANIEKGHICGSSMGAATAMWLNLNYPEKVDKAIFYRISYQKNVETYQQTRNMSDPAYWKKFGLHKWLSELHFPQGGEDAWERVIASVSEALDPTESEHAHTLDAFSKITNPVLLVAGDRDPVAPLEDILALYRTIPNSGLWVLPYADHITATNTWRAQAFAEEILRFLTRVERDKMI</sequence>
<dbReference type="InterPro" id="IPR029058">
    <property type="entry name" value="AB_hydrolase_fold"/>
</dbReference>
<dbReference type="Pfam" id="PF00561">
    <property type="entry name" value="Abhydrolase_1"/>
    <property type="match status" value="1"/>
</dbReference>
<feature type="domain" description="AB hydrolase-1" evidence="1">
    <location>
        <begin position="16"/>
        <end position="134"/>
    </location>
</feature>
<keyword evidence="3" id="KW-1185">Reference proteome</keyword>
<organism evidence="2 3">
    <name type="scientific">Suttonella ornithocola</name>
    <dbReference type="NCBI Taxonomy" id="279832"/>
    <lineage>
        <taxon>Bacteria</taxon>
        <taxon>Pseudomonadati</taxon>
        <taxon>Pseudomonadota</taxon>
        <taxon>Gammaproteobacteria</taxon>
        <taxon>Cardiobacteriales</taxon>
        <taxon>Cardiobacteriaceae</taxon>
        <taxon>Suttonella</taxon>
    </lineage>
</organism>
<dbReference type="OrthoDB" id="9793083at2"/>
<dbReference type="PANTHER" id="PTHR43798">
    <property type="entry name" value="MONOACYLGLYCEROL LIPASE"/>
    <property type="match status" value="1"/>
</dbReference>
<dbReference type="AlphaFoldDB" id="A0A380MRY5"/>
<proteinExistence type="predicted"/>
<dbReference type="PANTHER" id="PTHR43798:SF33">
    <property type="entry name" value="HYDROLASE, PUTATIVE (AFU_ORTHOLOGUE AFUA_2G14860)-RELATED"/>
    <property type="match status" value="1"/>
</dbReference>
<gene>
    <name evidence="2" type="primary">catD</name>
    <name evidence="2" type="ORF">NCTC13337_01306</name>
</gene>
<protein>
    <submittedName>
        <fullName evidence="2">3-oxoadipate enol-lactonase 2</fullName>
        <ecNumber evidence="2">3.1.1.24</ecNumber>
    </submittedName>
</protein>
<dbReference type="GO" id="GO:0047570">
    <property type="term" value="F:3-oxoadipate enol-lactonase activity"/>
    <property type="evidence" value="ECO:0007669"/>
    <property type="project" value="UniProtKB-EC"/>
</dbReference>